<dbReference type="InterPro" id="IPR012347">
    <property type="entry name" value="Ferritin-like"/>
</dbReference>
<dbReference type="PROSITE" id="PS50905">
    <property type="entry name" value="FERRITIN_LIKE"/>
    <property type="match status" value="1"/>
</dbReference>
<dbReference type="Gene3D" id="1.20.1260.10">
    <property type="match status" value="1"/>
</dbReference>
<dbReference type="InterPro" id="IPR041719">
    <property type="entry name" value="Ferritin_prok"/>
</dbReference>
<evidence type="ECO:0000256" key="3">
    <source>
        <dbReference type="ARBA" id="ARBA00023002"/>
    </source>
</evidence>
<dbReference type="Proteomes" id="UP001500416">
    <property type="component" value="Unassembled WGS sequence"/>
</dbReference>
<keyword evidence="8" id="KW-1185">Reference proteome</keyword>
<evidence type="ECO:0000259" key="6">
    <source>
        <dbReference type="PROSITE" id="PS50905"/>
    </source>
</evidence>
<evidence type="ECO:0000256" key="1">
    <source>
        <dbReference type="ARBA" id="ARBA00022434"/>
    </source>
</evidence>
<protein>
    <recommendedName>
        <fullName evidence="5">Ferritin</fullName>
    </recommendedName>
</protein>
<organism evidence="7 8">
    <name type="scientific">Saccharothrix mutabilis subsp. mutabilis</name>
    <dbReference type="NCBI Taxonomy" id="66855"/>
    <lineage>
        <taxon>Bacteria</taxon>
        <taxon>Bacillati</taxon>
        <taxon>Actinomycetota</taxon>
        <taxon>Actinomycetes</taxon>
        <taxon>Pseudonocardiales</taxon>
        <taxon>Pseudonocardiaceae</taxon>
        <taxon>Saccharothrix</taxon>
    </lineage>
</organism>
<evidence type="ECO:0000313" key="8">
    <source>
        <dbReference type="Proteomes" id="UP001500416"/>
    </source>
</evidence>
<dbReference type="CDD" id="cd01055">
    <property type="entry name" value="Nonheme_Ferritin"/>
    <property type="match status" value="1"/>
</dbReference>
<dbReference type="InterPro" id="IPR001519">
    <property type="entry name" value="Ferritin"/>
</dbReference>
<gene>
    <name evidence="7" type="ORF">GCM10010492_22590</name>
</gene>
<evidence type="ECO:0000256" key="4">
    <source>
        <dbReference type="ARBA" id="ARBA00023004"/>
    </source>
</evidence>
<keyword evidence="3" id="KW-0560">Oxidoreductase</keyword>
<evidence type="ECO:0000256" key="5">
    <source>
        <dbReference type="RuleBase" id="RU361145"/>
    </source>
</evidence>
<dbReference type="InterPro" id="IPR008331">
    <property type="entry name" value="Ferritin_DPS_dom"/>
</dbReference>
<dbReference type="RefSeq" id="WP_343933687.1">
    <property type="nucleotide sequence ID" value="NZ_BAAABU010000004.1"/>
</dbReference>
<reference evidence="8" key="1">
    <citation type="journal article" date="2019" name="Int. J. Syst. Evol. Microbiol.">
        <title>The Global Catalogue of Microorganisms (GCM) 10K type strain sequencing project: providing services to taxonomists for standard genome sequencing and annotation.</title>
        <authorList>
            <consortium name="The Broad Institute Genomics Platform"/>
            <consortium name="The Broad Institute Genome Sequencing Center for Infectious Disease"/>
            <person name="Wu L."/>
            <person name="Ma J."/>
        </authorList>
    </citation>
    <scope>NUCLEOTIDE SEQUENCE [LARGE SCALE GENOMIC DNA]</scope>
    <source>
        <strain evidence="8">JCM 3380</strain>
    </source>
</reference>
<evidence type="ECO:0000313" key="7">
    <source>
        <dbReference type="EMBL" id="GAA0223959.1"/>
    </source>
</evidence>
<dbReference type="PANTHER" id="PTHR11431:SF127">
    <property type="entry name" value="BACTERIAL NON-HEME FERRITIN"/>
    <property type="match status" value="1"/>
</dbReference>
<dbReference type="InterPro" id="IPR009078">
    <property type="entry name" value="Ferritin-like_SF"/>
</dbReference>
<keyword evidence="4 5" id="KW-0408">Iron</keyword>
<evidence type="ECO:0000256" key="2">
    <source>
        <dbReference type="ARBA" id="ARBA00022723"/>
    </source>
</evidence>
<dbReference type="SUPFAM" id="SSF47240">
    <property type="entry name" value="Ferritin-like"/>
    <property type="match status" value="1"/>
</dbReference>
<dbReference type="Pfam" id="PF00210">
    <property type="entry name" value="Ferritin"/>
    <property type="match status" value="1"/>
</dbReference>
<accession>A0ABP3D5N5</accession>
<comment type="caution">
    <text evidence="7">The sequence shown here is derived from an EMBL/GenBank/DDBJ whole genome shotgun (WGS) entry which is preliminary data.</text>
</comment>
<sequence>MALNVKKIPSRTSKFHDLLQAQVRNEFTASQQYVAIAVWFDGNDLPRLAAHFYKQALEERNHAMMIVQYLMDNDLKVTIPGVDEVRTDFATAREPVELALQQEKAVTDQIVALAKAARDEGDYLGEQFLQWFLKEQVEEVASMNTLLNVVDRADGNLFHVETFLAREHVGEGADPTAPRAAGGTL</sequence>
<feature type="domain" description="Ferritin-like diiron" evidence="6">
    <location>
        <begin position="9"/>
        <end position="154"/>
    </location>
</feature>
<proteinExistence type="predicted"/>
<dbReference type="EMBL" id="BAAABU010000004">
    <property type="protein sequence ID" value="GAA0223959.1"/>
    <property type="molecule type" value="Genomic_DNA"/>
</dbReference>
<name>A0ABP3D5N5_9PSEU</name>
<dbReference type="PANTHER" id="PTHR11431">
    <property type="entry name" value="FERRITIN"/>
    <property type="match status" value="1"/>
</dbReference>
<dbReference type="InterPro" id="IPR009040">
    <property type="entry name" value="Ferritin-like_diiron"/>
</dbReference>
<keyword evidence="2 5" id="KW-0479">Metal-binding</keyword>
<keyword evidence="1 5" id="KW-0409">Iron storage</keyword>